<gene>
    <name evidence="2" type="ORF">GGR30_002558</name>
</gene>
<accession>A0A7W6KJS5</accession>
<dbReference type="GO" id="GO:0005829">
    <property type="term" value="C:cytosol"/>
    <property type="evidence" value="ECO:0007669"/>
    <property type="project" value="TreeGrafter"/>
</dbReference>
<name>A0A7W6KJS5_9HYPH</name>
<evidence type="ECO:0000313" key="3">
    <source>
        <dbReference type="Proteomes" id="UP000530571"/>
    </source>
</evidence>
<organism evidence="2 3">
    <name type="scientific">Martelella radicis</name>
    <dbReference type="NCBI Taxonomy" id="1397476"/>
    <lineage>
        <taxon>Bacteria</taxon>
        <taxon>Pseudomonadati</taxon>
        <taxon>Pseudomonadota</taxon>
        <taxon>Alphaproteobacteria</taxon>
        <taxon>Hyphomicrobiales</taxon>
        <taxon>Aurantimonadaceae</taxon>
        <taxon>Martelella</taxon>
    </lineage>
</organism>
<evidence type="ECO:0000259" key="1">
    <source>
        <dbReference type="Pfam" id="PF00248"/>
    </source>
</evidence>
<keyword evidence="2" id="KW-0560">Oxidoreductase</keyword>
<dbReference type="EC" id="1.1.1.122" evidence="2"/>
<dbReference type="InterPro" id="IPR023210">
    <property type="entry name" value="NADP_OxRdtase_dom"/>
</dbReference>
<sequence>MTEVGQRAQIAFGCAALAGLYAPVSADEAHDVLAAAWDAGIRRFDTAPFYGLGLSERRVGDFLRSRPRADFTLSSKVGRLLEPLKGDVPDPPLGHLRNGVRYDYSHDGILRSHEKSLARLGLDRIDILYVHDIGEFAHGPEANARHMKDLTGSGLKALERLKSEGAIDGFGLGVNETEVCLELMKHAHFDEILLAGRYTLLDRSAEAALLPRAQTAGTRLVIGGVFNSGILATGPGPDAHFNYEPATPEIKEKVAAIAEIAGRYGLALPEAAINFPADHPCVSHILIGTGKRSSLMRNLKQFGRALPQELLNEIKPFTIR</sequence>
<protein>
    <submittedName>
        <fullName evidence="2">D-threo-aldose 1-dehydrogenase</fullName>
        <ecNumber evidence="2">1.1.1.122</ecNumber>
    </submittedName>
</protein>
<dbReference type="InterPro" id="IPR020471">
    <property type="entry name" value="AKR"/>
</dbReference>
<dbReference type="Gene3D" id="3.20.20.100">
    <property type="entry name" value="NADP-dependent oxidoreductase domain"/>
    <property type="match status" value="1"/>
</dbReference>
<feature type="domain" description="NADP-dependent oxidoreductase" evidence="1">
    <location>
        <begin position="10"/>
        <end position="315"/>
    </location>
</feature>
<dbReference type="Pfam" id="PF00248">
    <property type="entry name" value="Aldo_ket_red"/>
    <property type="match status" value="1"/>
</dbReference>
<comment type="caution">
    <text evidence="2">The sequence shown here is derived from an EMBL/GenBank/DDBJ whole genome shotgun (WGS) entry which is preliminary data.</text>
</comment>
<proteinExistence type="predicted"/>
<dbReference type="GO" id="GO:0047834">
    <property type="term" value="F:D-threo-aldose 1-dehydrogenase activity"/>
    <property type="evidence" value="ECO:0007669"/>
    <property type="project" value="UniProtKB-EC"/>
</dbReference>
<dbReference type="InterPro" id="IPR036812">
    <property type="entry name" value="NAD(P)_OxRdtase_dom_sf"/>
</dbReference>
<dbReference type="PANTHER" id="PTHR42686:SF1">
    <property type="entry name" value="GH17980P-RELATED"/>
    <property type="match status" value="1"/>
</dbReference>
<dbReference type="RefSeq" id="WP_183486811.1">
    <property type="nucleotide sequence ID" value="NZ_JACIDZ010000008.1"/>
</dbReference>
<dbReference type="EMBL" id="JACIDZ010000008">
    <property type="protein sequence ID" value="MBB4122624.1"/>
    <property type="molecule type" value="Genomic_DNA"/>
</dbReference>
<keyword evidence="3" id="KW-1185">Reference proteome</keyword>
<dbReference type="SUPFAM" id="SSF51430">
    <property type="entry name" value="NAD(P)-linked oxidoreductase"/>
    <property type="match status" value="1"/>
</dbReference>
<dbReference type="Proteomes" id="UP000530571">
    <property type="component" value="Unassembled WGS sequence"/>
</dbReference>
<evidence type="ECO:0000313" key="2">
    <source>
        <dbReference type="EMBL" id="MBB4122624.1"/>
    </source>
</evidence>
<dbReference type="AlphaFoldDB" id="A0A7W6KJS5"/>
<dbReference type="PANTHER" id="PTHR42686">
    <property type="entry name" value="GH17980P-RELATED"/>
    <property type="match status" value="1"/>
</dbReference>
<reference evidence="2 3" key="1">
    <citation type="submission" date="2020-08" db="EMBL/GenBank/DDBJ databases">
        <title>Genomic Encyclopedia of Type Strains, Phase IV (KMG-IV): sequencing the most valuable type-strain genomes for metagenomic binning, comparative biology and taxonomic classification.</title>
        <authorList>
            <person name="Goeker M."/>
        </authorList>
    </citation>
    <scope>NUCLEOTIDE SEQUENCE [LARGE SCALE GENOMIC DNA]</scope>
    <source>
        <strain evidence="2 3">DSM 28101</strain>
    </source>
</reference>